<dbReference type="AlphaFoldDB" id="A0A7K2IM80"/>
<gene>
    <name evidence="2" type="ORF">GTW20_02080</name>
</gene>
<dbReference type="EMBL" id="WWHY01000001">
    <property type="protein sequence ID" value="MYR31092.1"/>
    <property type="molecule type" value="Genomic_DNA"/>
</dbReference>
<sequence>MEDSRIRLGEVGLLRLDEYVCGLFAKSSRSLSRLLLEIEVKVYSGSATARDAIWFSYIRFAVSFFMIFTVPLVFGIIGSFVREVQVELALVLSGVAIFAASLRGQFSAAGLLDLGLLFLQGRLLAGKRGFRFVDLHRRLRFVFPVVSLLLVGYLFVTGGLGVFIGLGV</sequence>
<feature type="transmembrane region" description="Helical" evidence="1">
    <location>
        <begin position="60"/>
        <end position="82"/>
    </location>
</feature>
<reference evidence="2 3" key="1">
    <citation type="journal article" date="2019" name="Nat. Commun.">
        <title>The antimicrobial potential of Streptomyces from insect microbiomes.</title>
        <authorList>
            <person name="Chevrette M.G."/>
            <person name="Carlson C.M."/>
            <person name="Ortega H.E."/>
            <person name="Thomas C."/>
            <person name="Ananiev G.E."/>
            <person name="Barns K.J."/>
            <person name="Book A.J."/>
            <person name="Cagnazzo J."/>
            <person name="Carlos C."/>
            <person name="Flanigan W."/>
            <person name="Grubbs K.J."/>
            <person name="Horn H.A."/>
            <person name="Hoffmann F.M."/>
            <person name="Klassen J.L."/>
            <person name="Knack J.J."/>
            <person name="Lewin G.R."/>
            <person name="McDonald B.R."/>
            <person name="Muller L."/>
            <person name="Melo W.G.P."/>
            <person name="Pinto-Tomas A.A."/>
            <person name="Schmitz A."/>
            <person name="Wendt-Pienkowski E."/>
            <person name="Wildman S."/>
            <person name="Zhao M."/>
            <person name="Zhang F."/>
            <person name="Bugni T.S."/>
            <person name="Andes D.R."/>
            <person name="Pupo M.T."/>
            <person name="Currie C.R."/>
        </authorList>
    </citation>
    <scope>NUCLEOTIDE SEQUENCE [LARGE SCALE GENOMIC DNA]</scope>
    <source>
        <strain evidence="2 3">SID5840</strain>
    </source>
</reference>
<name>A0A7K2IM80_9ACTN</name>
<accession>A0A7K2IM80</accession>
<proteinExistence type="predicted"/>
<keyword evidence="1" id="KW-1133">Transmembrane helix</keyword>
<keyword evidence="1" id="KW-0812">Transmembrane</keyword>
<evidence type="ECO:0000313" key="2">
    <source>
        <dbReference type="EMBL" id="MYR31092.1"/>
    </source>
</evidence>
<protein>
    <submittedName>
        <fullName evidence="2">Uncharacterized protein</fullName>
    </submittedName>
</protein>
<feature type="transmembrane region" description="Helical" evidence="1">
    <location>
        <begin position="88"/>
        <end position="119"/>
    </location>
</feature>
<dbReference type="RefSeq" id="WP_161110127.1">
    <property type="nucleotide sequence ID" value="NZ_JBEYGQ010000003.1"/>
</dbReference>
<dbReference type="Proteomes" id="UP000467124">
    <property type="component" value="Unassembled WGS sequence"/>
</dbReference>
<keyword evidence="1" id="KW-0472">Membrane</keyword>
<evidence type="ECO:0000256" key="1">
    <source>
        <dbReference type="SAM" id="Phobius"/>
    </source>
</evidence>
<comment type="caution">
    <text evidence="2">The sequence shown here is derived from an EMBL/GenBank/DDBJ whole genome shotgun (WGS) entry which is preliminary data.</text>
</comment>
<organism evidence="2 3">
    <name type="scientific">Nocardiopsis alba</name>
    <dbReference type="NCBI Taxonomy" id="53437"/>
    <lineage>
        <taxon>Bacteria</taxon>
        <taxon>Bacillati</taxon>
        <taxon>Actinomycetota</taxon>
        <taxon>Actinomycetes</taxon>
        <taxon>Streptosporangiales</taxon>
        <taxon>Nocardiopsidaceae</taxon>
        <taxon>Nocardiopsis</taxon>
    </lineage>
</organism>
<evidence type="ECO:0000313" key="3">
    <source>
        <dbReference type="Proteomes" id="UP000467124"/>
    </source>
</evidence>
<feature type="transmembrane region" description="Helical" evidence="1">
    <location>
        <begin position="139"/>
        <end position="166"/>
    </location>
</feature>